<dbReference type="GO" id="GO:0008775">
    <property type="term" value="F:acetate CoA-transferase activity"/>
    <property type="evidence" value="ECO:0007669"/>
    <property type="project" value="InterPro"/>
</dbReference>
<dbReference type="EMBL" id="JABAGO010000019">
    <property type="protein sequence ID" value="NME98855.1"/>
    <property type="molecule type" value="Genomic_DNA"/>
</dbReference>
<dbReference type="PANTHER" id="PTHR43609">
    <property type="entry name" value="ACETYL-COA HYDROLASE"/>
    <property type="match status" value="1"/>
</dbReference>
<feature type="binding site" evidence="3">
    <location>
        <position position="404"/>
    </location>
    <ligand>
        <name>CoA</name>
        <dbReference type="ChEBI" id="CHEBI:57287"/>
    </ligand>
</feature>
<organism evidence="6 7">
    <name type="scientific">Aneurinibacillus aneurinilyticus</name>
    <name type="common">Bacillus aneurinolyticus</name>
    <dbReference type="NCBI Taxonomy" id="1391"/>
    <lineage>
        <taxon>Bacteria</taxon>
        <taxon>Bacillati</taxon>
        <taxon>Bacillota</taxon>
        <taxon>Bacilli</taxon>
        <taxon>Bacillales</taxon>
        <taxon>Paenibacillaceae</taxon>
        <taxon>Aneurinibacillus group</taxon>
        <taxon>Aneurinibacillus</taxon>
    </lineage>
</organism>
<dbReference type="InterPro" id="IPR017821">
    <property type="entry name" value="Succinate_CoA_transferase"/>
</dbReference>
<dbReference type="Pfam" id="PF02550">
    <property type="entry name" value="AcetylCoA_hydro"/>
    <property type="match status" value="1"/>
</dbReference>
<accession>A0A848CTC2</accession>
<feature type="binding site" evidence="3">
    <location>
        <begin position="265"/>
        <end position="269"/>
    </location>
    <ligand>
        <name>CoA</name>
        <dbReference type="ChEBI" id="CHEBI:57287"/>
    </ligand>
</feature>
<protein>
    <submittedName>
        <fullName evidence="6">Acetyl-CoA hydrolase/transferase family protein</fullName>
    </submittedName>
</protein>
<keyword evidence="6" id="KW-0378">Hydrolase</keyword>
<proteinExistence type="inferred from homology"/>
<comment type="caution">
    <text evidence="6">The sequence shown here is derived from an EMBL/GenBank/DDBJ whole genome shotgun (WGS) entry which is preliminary data.</text>
</comment>
<feature type="domain" description="Acetyl-CoA hydrolase/transferase N-terminal" evidence="4">
    <location>
        <begin position="15"/>
        <end position="172"/>
    </location>
</feature>
<dbReference type="Gene3D" id="3.30.750.70">
    <property type="entry name" value="4-hydroxybutyrate coenzyme like domains"/>
    <property type="match status" value="1"/>
</dbReference>
<evidence type="ECO:0000259" key="4">
    <source>
        <dbReference type="Pfam" id="PF02550"/>
    </source>
</evidence>
<evidence type="ECO:0000256" key="1">
    <source>
        <dbReference type="ARBA" id="ARBA00009632"/>
    </source>
</evidence>
<dbReference type="InterPro" id="IPR038460">
    <property type="entry name" value="AcetylCoA_hyd_C_sf"/>
</dbReference>
<dbReference type="InterPro" id="IPR046433">
    <property type="entry name" value="ActCoA_hydro"/>
</dbReference>
<feature type="binding site" evidence="3">
    <location>
        <position position="380"/>
    </location>
    <ligand>
        <name>CoA</name>
        <dbReference type="ChEBI" id="CHEBI:57287"/>
    </ligand>
</feature>
<feature type="binding site" evidence="3">
    <location>
        <position position="384"/>
    </location>
    <ligand>
        <name>CoA</name>
        <dbReference type="ChEBI" id="CHEBI:57287"/>
    </ligand>
</feature>
<reference evidence="6 7" key="1">
    <citation type="submission" date="2020-04" db="EMBL/GenBank/DDBJ databases">
        <authorList>
            <person name="Hitch T.C.A."/>
            <person name="Wylensek D."/>
            <person name="Clavel T."/>
        </authorList>
    </citation>
    <scope>NUCLEOTIDE SEQUENCE [LARGE SCALE GENOMIC DNA]</scope>
    <source>
        <strain evidence="6 7">WB01_D5_05</strain>
    </source>
</reference>
<dbReference type="GO" id="GO:0006083">
    <property type="term" value="P:acetate metabolic process"/>
    <property type="evidence" value="ECO:0007669"/>
    <property type="project" value="InterPro"/>
</dbReference>
<dbReference type="GO" id="GO:0003986">
    <property type="term" value="F:acetyl-CoA hydrolase activity"/>
    <property type="evidence" value="ECO:0007669"/>
    <property type="project" value="TreeGrafter"/>
</dbReference>
<dbReference type="RefSeq" id="WP_168975283.1">
    <property type="nucleotide sequence ID" value="NZ_CAMJCG010000057.1"/>
</dbReference>
<dbReference type="InterPro" id="IPR003702">
    <property type="entry name" value="ActCoA_hydro_N"/>
</dbReference>
<dbReference type="InterPro" id="IPR037171">
    <property type="entry name" value="NagB/RpiA_transferase-like"/>
</dbReference>
<dbReference type="PANTHER" id="PTHR43609:SF1">
    <property type="entry name" value="ACETYL-COA HYDROLASE"/>
    <property type="match status" value="1"/>
</dbReference>
<dbReference type="GO" id="GO:0006084">
    <property type="term" value="P:acetyl-CoA metabolic process"/>
    <property type="evidence" value="ECO:0007669"/>
    <property type="project" value="InterPro"/>
</dbReference>
<sequence>MFTKRLRNKIIQERLVTAQEAASWIQDGMTLGLSGFTQAGDAKAVPRALVERVKETGEKLKVNVYTGASLGSEVDGIMAEAGIINRRLPFQAEKRMRGKINNAEITYVDQHLSHTAEMVRAGTIGAIDVAIVEAVAIMEDGSIIPTTSVGNSSIFVEHAKEVIVELNIAQPLSLEGIHDIYDVGPQTERQPIPLTAVEQRIGTQAIKVPLEKIKGVVVTEEQDTSSSIVQPDEETATMASHLIEFLRGEVKAGRLPNTLAPLQSGIGSVANAVFHGFLASEFTDLEVYSEVLQDAVFDLLDAGKIRFASGCSIILSQKKGEQVFPNFESYKDRLVLRPQEISNHPEIIRRLGLIAINTALEVDIYGNVNSTHVMGTHMMNGIGGSGDFARNARLGIFVTKSIAKNGNISSVVPFISHVDHTEHDVDVIVTEQGIADLRGLSPRERACAIIENCAHPDYRPQLRAYFEEACTRGGQTPHVMEKAFSWHIRYQQEGTMLERAATIQKKENAATEREAAHV</sequence>
<feature type="active site" description="5-glutamyl coenzyme A thioester intermediate" evidence="2">
    <location>
        <position position="290"/>
    </location>
</feature>
<dbReference type="FunFam" id="3.40.1080.20:FF:000001">
    <property type="entry name" value="Acetyl-CoA hydrolase Ach1"/>
    <property type="match status" value="1"/>
</dbReference>
<gene>
    <name evidence="6" type="ORF">HF838_11340</name>
</gene>
<dbReference type="Gene3D" id="3.40.1080.20">
    <property type="entry name" value="Acetyl-CoA hydrolase/transferase C-terminal domain"/>
    <property type="match status" value="1"/>
</dbReference>
<evidence type="ECO:0000256" key="3">
    <source>
        <dbReference type="PIRSR" id="PIRSR617821-2"/>
    </source>
</evidence>
<evidence type="ECO:0000313" key="6">
    <source>
        <dbReference type="EMBL" id="NME98855.1"/>
    </source>
</evidence>
<feature type="domain" description="Acetyl-CoA hydrolase/transferase C-terminal" evidence="5">
    <location>
        <begin position="324"/>
        <end position="465"/>
    </location>
</feature>
<evidence type="ECO:0000259" key="5">
    <source>
        <dbReference type="Pfam" id="PF13336"/>
    </source>
</evidence>
<name>A0A848CTC2_ANEAE</name>
<keyword evidence="6" id="KW-0808">Transferase</keyword>
<dbReference type="AlphaFoldDB" id="A0A848CTC2"/>
<evidence type="ECO:0000256" key="2">
    <source>
        <dbReference type="PIRSR" id="PIRSR617821-1"/>
    </source>
</evidence>
<dbReference type="InterPro" id="IPR026888">
    <property type="entry name" value="AcetylCoA_hyd_C"/>
</dbReference>
<dbReference type="SUPFAM" id="SSF100950">
    <property type="entry name" value="NagB/RpiA/CoA transferase-like"/>
    <property type="match status" value="2"/>
</dbReference>
<dbReference type="FunFam" id="3.30.750.70:FF:000002">
    <property type="entry name" value="Acetyl-CoA hydrolase Ach1"/>
    <property type="match status" value="1"/>
</dbReference>
<comment type="similarity">
    <text evidence="1">Belongs to the acetyl-CoA hydrolase/transferase family.</text>
</comment>
<dbReference type="Gene3D" id="3.40.1080.10">
    <property type="entry name" value="Glutaconate Coenzyme A-transferase"/>
    <property type="match status" value="1"/>
</dbReference>
<dbReference type="Proteomes" id="UP000561326">
    <property type="component" value="Unassembled WGS sequence"/>
</dbReference>
<dbReference type="NCBIfam" id="TIGR03458">
    <property type="entry name" value="YgfH_subfam"/>
    <property type="match status" value="1"/>
</dbReference>
<evidence type="ECO:0000313" key="7">
    <source>
        <dbReference type="Proteomes" id="UP000561326"/>
    </source>
</evidence>
<dbReference type="Pfam" id="PF13336">
    <property type="entry name" value="AcetylCoA_hyd_C"/>
    <property type="match status" value="1"/>
</dbReference>